<keyword evidence="3 5" id="KW-0863">Zinc-finger</keyword>
<evidence type="ECO:0000313" key="8">
    <source>
        <dbReference type="EMBL" id="ORY99405.1"/>
    </source>
</evidence>
<keyword evidence="9" id="KW-1185">Reference proteome</keyword>
<keyword evidence="1" id="KW-0479">Metal-binding</keyword>
<dbReference type="GO" id="GO:0005737">
    <property type="term" value="C:cytoplasm"/>
    <property type="evidence" value="ECO:0007669"/>
    <property type="project" value="TreeGrafter"/>
</dbReference>
<feature type="region of interest" description="Disordered" evidence="6">
    <location>
        <begin position="190"/>
        <end position="212"/>
    </location>
</feature>
<dbReference type="Pfam" id="PF01428">
    <property type="entry name" value="zf-AN1"/>
    <property type="match status" value="2"/>
</dbReference>
<name>A0A1X2HJW6_SYNRA</name>
<dbReference type="STRING" id="13706.A0A1X2HJW6"/>
<proteinExistence type="predicted"/>
<evidence type="ECO:0000256" key="6">
    <source>
        <dbReference type="SAM" id="MobiDB-lite"/>
    </source>
</evidence>
<dbReference type="PROSITE" id="PS51039">
    <property type="entry name" value="ZF_AN1"/>
    <property type="match status" value="2"/>
</dbReference>
<evidence type="ECO:0000256" key="1">
    <source>
        <dbReference type="ARBA" id="ARBA00022723"/>
    </source>
</evidence>
<dbReference type="Gene3D" id="4.10.1110.10">
    <property type="entry name" value="AN1-like Zinc finger"/>
    <property type="match status" value="2"/>
</dbReference>
<feature type="region of interest" description="Disordered" evidence="6">
    <location>
        <begin position="158"/>
        <end position="177"/>
    </location>
</feature>
<dbReference type="AlphaFoldDB" id="A0A1X2HJW6"/>
<dbReference type="PANTHER" id="PTHR14677">
    <property type="entry name" value="ARSENITE INDUCUBLE RNA ASSOCIATED PROTEIN AIP-1-RELATED"/>
    <property type="match status" value="1"/>
</dbReference>
<evidence type="ECO:0000256" key="4">
    <source>
        <dbReference type="ARBA" id="ARBA00022833"/>
    </source>
</evidence>
<dbReference type="Proteomes" id="UP000242180">
    <property type="component" value="Unassembled WGS sequence"/>
</dbReference>
<organism evidence="8 9">
    <name type="scientific">Syncephalastrum racemosum</name>
    <name type="common">Filamentous fungus</name>
    <dbReference type="NCBI Taxonomy" id="13706"/>
    <lineage>
        <taxon>Eukaryota</taxon>
        <taxon>Fungi</taxon>
        <taxon>Fungi incertae sedis</taxon>
        <taxon>Mucoromycota</taxon>
        <taxon>Mucoromycotina</taxon>
        <taxon>Mucoromycetes</taxon>
        <taxon>Mucorales</taxon>
        <taxon>Syncephalastraceae</taxon>
        <taxon>Syncephalastrum</taxon>
    </lineage>
</organism>
<evidence type="ECO:0000256" key="2">
    <source>
        <dbReference type="ARBA" id="ARBA00022737"/>
    </source>
</evidence>
<accession>A0A1X2HJW6</accession>
<dbReference type="InterPro" id="IPR000058">
    <property type="entry name" value="Znf_AN1"/>
</dbReference>
<dbReference type="GO" id="GO:0008270">
    <property type="term" value="F:zinc ion binding"/>
    <property type="evidence" value="ECO:0007669"/>
    <property type="project" value="UniProtKB-KW"/>
</dbReference>
<reference evidence="8 9" key="1">
    <citation type="submission" date="2016-07" db="EMBL/GenBank/DDBJ databases">
        <title>Pervasive Adenine N6-methylation of Active Genes in Fungi.</title>
        <authorList>
            <consortium name="DOE Joint Genome Institute"/>
            <person name="Mondo S.J."/>
            <person name="Dannebaum R.O."/>
            <person name="Kuo R.C."/>
            <person name="Labutti K."/>
            <person name="Haridas S."/>
            <person name="Kuo A."/>
            <person name="Salamov A."/>
            <person name="Ahrendt S.R."/>
            <person name="Lipzen A."/>
            <person name="Sullivan W."/>
            <person name="Andreopoulos W.B."/>
            <person name="Clum A."/>
            <person name="Lindquist E."/>
            <person name="Daum C."/>
            <person name="Ramamoorthy G.K."/>
            <person name="Gryganskyi A."/>
            <person name="Culley D."/>
            <person name="Magnuson J.K."/>
            <person name="James T.Y."/>
            <person name="O'Malley M.A."/>
            <person name="Stajich J.E."/>
            <person name="Spatafora J.W."/>
            <person name="Visel A."/>
            <person name="Grigoriev I.V."/>
        </authorList>
    </citation>
    <scope>NUCLEOTIDE SEQUENCE [LARGE SCALE GENOMIC DNA]</scope>
    <source>
        <strain evidence="8 9">NRRL 2496</strain>
    </source>
</reference>
<sequence length="237" mass="26588">MEFPNLGKHCTADNCKQLDFLPFTCYHCKKIFCQEHYKLEDHHCPSLNDPNLDVRVPTCPICEQPVPGRRDQDPNIRVNEHIQNNCRSEKKPSNLCKHKGCKAKLLVPMQCTDCHQAFCVKHRLPVDHDCAPPKSSSFFASSSSSSASSGVAKKFGALSLGGKKHNHSNSNQPSRAELERQRLDRLNGMQQKKQELARLQEKAKHGRLSESEQVRLATLMSLADQKGSSGKKDCIIS</sequence>
<feature type="domain" description="AN1-type" evidence="7">
    <location>
        <begin position="90"/>
        <end position="138"/>
    </location>
</feature>
<gene>
    <name evidence="8" type="ORF">BCR43DRAFT_455966</name>
</gene>
<feature type="compositionally biased region" description="Basic and acidic residues" evidence="6">
    <location>
        <begin position="192"/>
        <end position="212"/>
    </location>
</feature>
<dbReference type="InParanoid" id="A0A1X2HJW6"/>
<dbReference type="InterPro" id="IPR057357">
    <property type="entry name" value="Znf-C2H2_ZFAND2A/B"/>
</dbReference>
<dbReference type="EMBL" id="MCGN01000003">
    <property type="protein sequence ID" value="ORY99405.1"/>
    <property type="molecule type" value="Genomic_DNA"/>
</dbReference>
<evidence type="ECO:0000313" key="9">
    <source>
        <dbReference type="Proteomes" id="UP000242180"/>
    </source>
</evidence>
<evidence type="ECO:0000256" key="5">
    <source>
        <dbReference type="PROSITE-ProRule" id="PRU00449"/>
    </source>
</evidence>
<evidence type="ECO:0000259" key="7">
    <source>
        <dbReference type="PROSITE" id="PS51039"/>
    </source>
</evidence>
<keyword evidence="2" id="KW-0677">Repeat</keyword>
<keyword evidence="4" id="KW-0862">Zinc</keyword>
<dbReference type="Pfam" id="PF25403">
    <property type="entry name" value="zf-C2H2_ZFAND2"/>
    <property type="match status" value="1"/>
</dbReference>
<feature type="domain" description="AN1-type" evidence="7">
    <location>
        <begin position="4"/>
        <end position="52"/>
    </location>
</feature>
<dbReference type="SMART" id="SM00154">
    <property type="entry name" value="ZnF_AN1"/>
    <property type="match status" value="2"/>
</dbReference>
<comment type="caution">
    <text evidence="8">The sequence shown here is derived from an EMBL/GenBank/DDBJ whole genome shotgun (WGS) entry which is preliminary data.</text>
</comment>
<dbReference type="SUPFAM" id="SSF118310">
    <property type="entry name" value="AN1-like Zinc finger"/>
    <property type="match status" value="2"/>
</dbReference>
<dbReference type="OrthoDB" id="431929at2759"/>
<protein>
    <recommendedName>
        <fullName evidence="7">AN1-type domain-containing protein</fullName>
    </recommendedName>
</protein>
<dbReference type="OMA" id="IQGNMVS"/>
<dbReference type="InterPro" id="IPR035896">
    <property type="entry name" value="AN1-like_Znf"/>
</dbReference>
<evidence type="ECO:0000256" key="3">
    <source>
        <dbReference type="ARBA" id="ARBA00022771"/>
    </source>
</evidence>
<dbReference type="PANTHER" id="PTHR14677:SF40">
    <property type="entry name" value="CDC48-ASSOCIATED UBIQUITIN-LIKE_ZINC FINGER PROTEIN 1"/>
    <property type="match status" value="1"/>
</dbReference>